<gene>
    <name evidence="1" type="ORF">BN2475_140058</name>
</gene>
<accession>A0A1N7RSX3</accession>
<reference evidence="1 2" key="1">
    <citation type="submission" date="2016-12" db="EMBL/GenBank/DDBJ databases">
        <authorList>
            <person name="Song W.-J."/>
            <person name="Kurnit D.M."/>
        </authorList>
    </citation>
    <scope>NUCLEOTIDE SEQUENCE [LARGE SCALE GENOMIC DNA]</scope>
    <source>
        <strain evidence="1 2">STM7296</strain>
    </source>
</reference>
<organism evidence="1 2">
    <name type="scientific">Paraburkholderia ribeironis</name>
    <dbReference type="NCBI Taxonomy" id="1247936"/>
    <lineage>
        <taxon>Bacteria</taxon>
        <taxon>Pseudomonadati</taxon>
        <taxon>Pseudomonadota</taxon>
        <taxon>Betaproteobacteria</taxon>
        <taxon>Burkholderiales</taxon>
        <taxon>Burkholderiaceae</taxon>
        <taxon>Paraburkholderia</taxon>
    </lineage>
</organism>
<sequence>MRQASNIYAPLEACAADFADLQNTLADPAAGPRLAAMLEALEATVKNVSEAHGATELDRNDLAKLYRGHRARHRSRRRTGGSRLFGGWPSHRAAFLARERGGIMLVQQFGAITGMADDRFDCAASPYRCPQDTCDTTSMLNAEGHIVSYWHRQENCNSELLPHLLQRLSALLWTLIKNHNAEK</sequence>
<proteinExistence type="predicted"/>
<evidence type="ECO:0000313" key="1">
    <source>
        <dbReference type="EMBL" id="SIT38198.1"/>
    </source>
</evidence>
<dbReference type="AlphaFoldDB" id="A0A1N7RSX3"/>
<evidence type="ECO:0000313" key="2">
    <source>
        <dbReference type="Proteomes" id="UP000187012"/>
    </source>
</evidence>
<dbReference type="Proteomes" id="UP000187012">
    <property type="component" value="Unassembled WGS sequence"/>
</dbReference>
<name>A0A1N7RSX3_9BURK</name>
<dbReference type="RefSeq" id="WP_245841178.1">
    <property type="nucleotide sequence ID" value="NZ_CYGX02000014.1"/>
</dbReference>
<keyword evidence="2" id="KW-1185">Reference proteome</keyword>
<dbReference type="EMBL" id="CYGX02000014">
    <property type="protein sequence ID" value="SIT38198.1"/>
    <property type="molecule type" value="Genomic_DNA"/>
</dbReference>
<protein>
    <submittedName>
        <fullName evidence="1">Uncharacterized protein</fullName>
    </submittedName>
</protein>